<dbReference type="EMBL" id="SMAR01000012">
    <property type="protein sequence ID" value="TCT39614.1"/>
    <property type="molecule type" value="Genomic_DNA"/>
</dbReference>
<name>A0A4R3NT08_9HYPH</name>
<dbReference type="AlphaFoldDB" id="A0A4R3NT08"/>
<dbReference type="Pfam" id="PF06074">
    <property type="entry name" value="Portal_Mu"/>
    <property type="match status" value="1"/>
</dbReference>
<protein>
    <submittedName>
        <fullName evidence="2">Phage gp29-like protein</fullName>
    </submittedName>
</protein>
<evidence type="ECO:0000256" key="1">
    <source>
        <dbReference type="SAM" id="MobiDB-lite"/>
    </source>
</evidence>
<keyword evidence="3" id="KW-1185">Reference proteome</keyword>
<sequence>MVLYDHRGEPIKTAKLKEEFAAPETFGVRSVWQDTIASGLTPHGLAYLLDQAARGYHERYIALASEMEERDLHYAAVLSTRKLAIAGIAPTVTAASDSSEDEKIADDVRWLVSQPEFIDDYVLDLLDALGKGFSVVETLWDFSERQWWPKGYRWRDQRYFVIDRRDGETLRLKDGTNLQGIDLPAFQFTIHHPKLKSGLPVRGGLARLAAWAFLFKSYTLKDWMAFLEVYGMPFRVGRYGKGTSPEERRVLLKAVRQLSSDAAAIIPREMDIEFIEAKGGSGNAVFAAKAEYLDKQLSKGVLGQTMTSDDGASMAQAQIHENVRMDIAHADARQIVATINRDLIRPFVDLNHGSRDKYPRVEWPIAEPEDVKALAQALEKLVPLGLKVSMSDIRSKLALDEPEDEEEVLTAPAAPPSAAPPPEEPPEEPPETARLKPCAHCGEVHTAATEQSELDALAEDALANWETDLEPMIKPLRDLFERATSYEDIENGLDDLIAKMDAGPVADRLAKLAMKARGLGDLADE</sequence>
<feature type="region of interest" description="Disordered" evidence="1">
    <location>
        <begin position="399"/>
        <end position="434"/>
    </location>
</feature>
<organism evidence="2 3">
    <name type="scientific">Martelella mediterranea</name>
    <dbReference type="NCBI Taxonomy" id="293089"/>
    <lineage>
        <taxon>Bacteria</taxon>
        <taxon>Pseudomonadati</taxon>
        <taxon>Pseudomonadota</taxon>
        <taxon>Alphaproteobacteria</taxon>
        <taxon>Hyphomicrobiales</taxon>
        <taxon>Aurantimonadaceae</taxon>
        <taxon>Martelella</taxon>
    </lineage>
</organism>
<dbReference type="RefSeq" id="WP_132311105.1">
    <property type="nucleotide sequence ID" value="NZ_SMAR01000012.1"/>
</dbReference>
<comment type="caution">
    <text evidence="2">The sequence shown here is derived from an EMBL/GenBank/DDBJ whole genome shotgun (WGS) entry which is preliminary data.</text>
</comment>
<evidence type="ECO:0000313" key="2">
    <source>
        <dbReference type="EMBL" id="TCT39614.1"/>
    </source>
</evidence>
<gene>
    <name evidence="2" type="ORF">EDC90_1012112</name>
</gene>
<dbReference type="OrthoDB" id="9797300at2"/>
<dbReference type="Proteomes" id="UP000295097">
    <property type="component" value="Unassembled WGS sequence"/>
</dbReference>
<reference evidence="2 3" key="1">
    <citation type="submission" date="2019-03" db="EMBL/GenBank/DDBJ databases">
        <title>Freshwater and sediment microbial communities from various areas in North America, analyzing microbe dynamics in response to fracking.</title>
        <authorList>
            <person name="Lamendella R."/>
        </authorList>
    </citation>
    <scope>NUCLEOTIDE SEQUENCE [LARGE SCALE GENOMIC DNA]</scope>
    <source>
        <strain evidence="2 3">175.2</strain>
    </source>
</reference>
<evidence type="ECO:0000313" key="3">
    <source>
        <dbReference type="Proteomes" id="UP000295097"/>
    </source>
</evidence>
<accession>A0A4R3NT08</accession>
<proteinExistence type="predicted"/>
<dbReference type="InterPro" id="IPR009279">
    <property type="entry name" value="Portal_Mu"/>
</dbReference>
<feature type="compositionally biased region" description="Pro residues" evidence="1">
    <location>
        <begin position="413"/>
        <end position="423"/>
    </location>
</feature>